<gene>
    <name evidence="17" type="primary">LOC102425693</name>
</gene>
<evidence type="ECO:0000256" key="1">
    <source>
        <dbReference type="ARBA" id="ARBA00004123"/>
    </source>
</evidence>
<dbReference type="GeneTree" id="ENSGT01050000244891"/>
<dbReference type="InterPro" id="IPR024931">
    <property type="entry name" value="Importin_alpha"/>
</dbReference>
<reference evidence="17" key="2">
    <citation type="submission" date="2025-08" db="UniProtKB">
        <authorList>
            <consortium name="Ensembl"/>
        </authorList>
    </citation>
    <scope>IDENTIFICATION</scope>
</reference>
<dbReference type="AlphaFoldDB" id="G1Q8X3"/>
<dbReference type="PANTHER" id="PTHR23316">
    <property type="entry name" value="IMPORTIN ALPHA"/>
    <property type="match status" value="1"/>
</dbReference>
<dbReference type="EMBL" id="AAPE02035112">
    <property type="status" value="NOT_ANNOTATED_CDS"/>
    <property type="molecule type" value="Genomic_DNA"/>
</dbReference>
<dbReference type="FunFam" id="1.20.5.690:FF:000005">
    <property type="entry name" value="Importin subunit alpha"/>
    <property type="match status" value="1"/>
</dbReference>
<keyword evidence="5" id="KW-0963">Cytoplasm</keyword>
<evidence type="ECO:0000313" key="17">
    <source>
        <dbReference type="Ensembl" id="ENSMLUP00000020156.1"/>
    </source>
</evidence>
<reference evidence="17 18" key="1">
    <citation type="journal article" date="2011" name="Nature">
        <title>A high-resolution map of human evolutionary constraint using 29 mammals.</title>
        <authorList>
            <person name="Lindblad-Toh K."/>
            <person name="Garber M."/>
            <person name="Zuk O."/>
            <person name="Lin M.F."/>
            <person name="Parker B.J."/>
            <person name="Washietl S."/>
            <person name="Kheradpour P."/>
            <person name="Ernst J."/>
            <person name="Jordan G."/>
            <person name="Mauceli E."/>
            <person name="Ward L.D."/>
            <person name="Lowe C.B."/>
            <person name="Holloway A.K."/>
            <person name="Clamp M."/>
            <person name="Gnerre S."/>
            <person name="Alfoldi J."/>
            <person name="Beal K."/>
            <person name="Chang J."/>
            <person name="Clawson H."/>
            <person name="Cuff J."/>
            <person name="Di Palma F."/>
            <person name="Fitzgerald S."/>
            <person name="Flicek P."/>
            <person name="Guttman M."/>
            <person name="Hubisz M.J."/>
            <person name="Jaffe D.B."/>
            <person name="Jungreis I."/>
            <person name="Kent W.J."/>
            <person name="Kostka D."/>
            <person name="Lara M."/>
            <person name="Martins A.L."/>
            <person name="Massingham T."/>
            <person name="Moltke I."/>
            <person name="Raney B.J."/>
            <person name="Rasmussen M.D."/>
            <person name="Robinson J."/>
            <person name="Stark A."/>
            <person name="Vilella A.J."/>
            <person name="Wen J."/>
            <person name="Xie X."/>
            <person name="Zody M.C."/>
            <person name="Baldwin J."/>
            <person name="Bloom T."/>
            <person name="Chin C.W."/>
            <person name="Heiman D."/>
            <person name="Nicol R."/>
            <person name="Nusbaum C."/>
            <person name="Young S."/>
            <person name="Wilkinson J."/>
            <person name="Worley K.C."/>
            <person name="Kovar C.L."/>
            <person name="Muzny D.M."/>
            <person name="Gibbs R.A."/>
            <person name="Cree A."/>
            <person name="Dihn H.H."/>
            <person name="Fowler G."/>
            <person name="Jhangiani S."/>
            <person name="Joshi V."/>
            <person name="Lee S."/>
            <person name="Lewis L.R."/>
            <person name="Nazareth L.V."/>
            <person name="Okwuonu G."/>
            <person name="Santibanez J."/>
            <person name="Warren W.C."/>
            <person name="Mardis E.R."/>
            <person name="Weinstock G.M."/>
            <person name="Wilson R.K."/>
            <person name="Delehaunty K."/>
            <person name="Dooling D."/>
            <person name="Fronik C."/>
            <person name="Fulton L."/>
            <person name="Fulton B."/>
            <person name="Graves T."/>
            <person name="Minx P."/>
            <person name="Sodergren E."/>
            <person name="Birney E."/>
            <person name="Margulies E.H."/>
            <person name="Herrero J."/>
            <person name="Green E.D."/>
            <person name="Haussler D."/>
            <person name="Siepel A."/>
            <person name="Goldman N."/>
            <person name="Pollard K.S."/>
            <person name="Pedersen J.S."/>
            <person name="Lander E.S."/>
            <person name="Kellis M."/>
        </authorList>
    </citation>
    <scope>NUCLEOTIDE SEQUENCE [LARGE SCALE GENOMIC DNA]</scope>
</reference>
<evidence type="ECO:0000259" key="16">
    <source>
        <dbReference type="PROSITE" id="PS51214"/>
    </source>
</evidence>
<dbReference type="GO" id="GO:0061608">
    <property type="term" value="F:nuclear import signal receptor activity"/>
    <property type="evidence" value="ECO:0007669"/>
    <property type="project" value="InterPro"/>
</dbReference>
<dbReference type="PROSITE" id="PS50176">
    <property type="entry name" value="ARM_REPEAT"/>
    <property type="match status" value="3"/>
</dbReference>
<dbReference type="GO" id="GO:0043657">
    <property type="term" value="C:host cell"/>
    <property type="evidence" value="ECO:0007669"/>
    <property type="project" value="GOC"/>
</dbReference>
<keyword evidence="18" id="KW-1185">Reference proteome</keyword>
<dbReference type="PIRSF" id="PIRSF005673">
    <property type="entry name" value="Importin_alpha"/>
    <property type="match status" value="1"/>
</dbReference>
<dbReference type="InterPro" id="IPR016024">
    <property type="entry name" value="ARM-type_fold"/>
</dbReference>
<keyword evidence="6" id="KW-0597">Phosphoprotein</keyword>
<dbReference type="InterPro" id="IPR002652">
    <property type="entry name" value="Importin-a_IBB"/>
</dbReference>
<evidence type="ECO:0000256" key="15">
    <source>
        <dbReference type="SAM" id="MobiDB-lite"/>
    </source>
</evidence>
<dbReference type="InterPro" id="IPR000225">
    <property type="entry name" value="Armadillo"/>
</dbReference>
<reference evidence="17" key="3">
    <citation type="submission" date="2025-09" db="UniProtKB">
        <authorList>
            <consortium name="Ensembl"/>
        </authorList>
    </citation>
    <scope>IDENTIFICATION</scope>
</reference>
<dbReference type="InterPro" id="IPR011989">
    <property type="entry name" value="ARM-like"/>
</dbReference>
<evidence type="ECO:0000256" key="14">
    <source>
        <dbReference type="PROSITE-ProRule" id="PRU00259"/>
    </source>
</evidence>
<comment type="function">
    <text evidence="12">Functions in nuclear protein import as an adapter protein for nuclear receptor KPNB1. Binds specifically and directly to substrates containing either a simple or bipartite NLS motif. Docking of the importin/substrate complex to the nuclear pore complex (NPC) is mediated by KPNB1 through binding to nucleoporin FxFG repeats and the complex is subsequently translocated through the pore by an energy requiring, Ran-dependent mechanism. At the nucleoplasmic side of the NPC, Ran binds to importin-beta and the three components separate and importin-alpha and -beta are re-exported from the nucleus to the cytoplasm where GTP hydrolysis releases Ran from importin. The directionality of nuclear import is thought to be conferred by an asymmetric distribution of the GTP- and GDP-bound forms of Ran between the cytoplasm and nucleus. Mediator of PR-DUB complex component BAP1 nuclear import; acts redundantly with KPNA1 and Transportin-1/TNPO1.</text>
</comment>
<keyword evidence="11" id="KW-0539">Nucleus</keyword>
<dbReference type="HOGENOM" id="CLU_018084_6_1_1"/>
<evidence type="ECO:0000256" key="6">
    <source>
        <dbReference type="ARBA" id="ARBA00022553"/>
    </source>
</evidence>
<dbReference type="InterPro" id="IPR032413">
    <property type="entry name" value="Arm_3"/>
</dbReference>
<evidence type="ECO:0000256" key="2">
    <source>
        <dbReference type="ARBA" id="ARBA00004496"/>
    </source>
</evidence>
<evidence type="ECO:0000313" key="18">
    <source>
        <dbReference type="Proteomes" id="UP000001074"/>
    </source>
</evidence>
<comment type="subcellular location">
    <subcellularLocation>
        <location evidence="2">Cytoplasm</location>
    </subcellularLocation>
    <subcellularLocation>
        <location evidence="1">Nucleus</location>
    </subcellularLocation>
</comment>
<dbReference type="eggNOG" id="KOG0166">
    <property type="taxonomic scope" value="Eukaryota"/>
</dbReference>
<evidence type="ECO:0000256" key="10">
    <source>
        <dbReference type="ARBA" id="ARBA00022990"/>
    </source>
</evidence>
<evidence type="ECO:0000256" key="7">
    <source>
        <dbReference type="ARBA" id="ARBA00022737"/>
    </source>
</evidence>
<accession>G1Q8X3</accession>
<feature type="repeat" description="ARM" evidence="14">
    <location>
        <begin position="119"/>
        <end position="162"/>
    </location>
</feature>
<proteinExistence type="inferred from homology"/>
<name>G1Q8X3_MYOLU</name>
<comment type="similarity">
    <text evidence="3 13">Belongs to the importin alpha family.</text>
</comment>
<protein>
    <recommendedName>
        <fullName evidence="13">Importin subunit alpha</fullName>
    </recommendedName>
</protein>
<dbReference type="PROSITE" id="PS51214">
    <property type="entry name" value="IBB"/>
    <property type="match status" value="1"/>
</dbReference>
<dbReference type="InParanoid" id="G1Q8X3"/>
<feature type="region of interest" description="Disordered" evidence="15">
    <location>
        <begin position="45"/>
        <end position="73"/>
    </location>
</feature>
<keyword evidence="10" id="KW-0007">Acetylation</keyword>
<evidence type="ECO:0000256" key="9">
    <source>
        <dbReference type="ARBA" id="ARBA00022927"/>
    </source>
</evidence>
<dbReference type="OMA" id="EDVNPEC"/>
<dbReference type="InterPro" id="IPR036975">
    <property type="entry name" value="Importin-a_IBB_sf"/>
</dbReference>
<dbReference type="SMART" id="SM00185">
    <property type="entry name" value="ARM"/>
    <property type="match status" value="9"/>
</dbReference>
<keyword evidence="8" id="KW-0832">Ubl conjugation</keyword>
<evidence type="ECO:0000256" key="3">
    <source>
        <dbReference type="ARBA" id="ARBA00010394"/>
    </source>
</evidence>
<dbReference type="Pfam" id="PF16186">
    <property type="entry name" value="Arm_3"/>
    <property type="match status" value="1"/>
</dbReference>
<dbReference type="Gene3D" id="1.25.10.10">
    <property type="entry name" value="Leucine-rich Repeat Variant"/>
    <property type="match status" value="1"/>
</dbReference>
<dbReference type="Pfam" id="PF01749">
    <property type="entry name" value="IBB"/>
    <property type="match status" value="1"/>
</dbReference>
<dbReference type="SUPFAM" id="SSF48371">
    <property type="entry name" value="ARM repeat"/>
    <property type="match status" value="1"/>
</dbReference>
<dbReference type="GO" id="GO:0005654">
    <property type="term" value="C:nucleoplasm"/>
    <property type="evidence" value="ECO:0007669"/>
    <property type="project" value="UniProtKB-ARBA"/>
</dbReference>
<feature type="domain" description="IBB" evidence="16">
    <location>
        <begin position="1"/>
        <end position="60"/>
    </location>
</feature>
<dbReference type="GO" id="GO:1903902">
    <property type="term" value="P:positive regulation of viral life cycle"/>
    <property type="evidence" value="ECO:0007669"/>
    <property type="project" value="UniProtKB-ARBA"/>
</dbReference>
<dbReference type="GO" id="GO:0075506">
    <property type="term" value="P:entry of viral genome into host nucleus through nuclear pore complex via importin"/>
    <property type="evidence" value="ECO:0007669"/>
    <property type="project" value="UniProtKB-ARBA"/>
</dbReference>
<feature type="repeat" description="ARM" evidence="14">
    <location>
        <begin position="162"/>
        <end position="190"/>
    </location>
</feature>
<keyword evidence="9 13" id="KW-0653">Protein transport</keyword>
<dbReference type="GO" id="GO:0005829">
    <property type="term" value="C:cytosol"/>
    <property type="evidence" value="ECO:0007669"/>
    <property type="project" value="UniProtKB-ARBA"/>
</dbReference>
<organism evidence="17 18">
    <name type="scientific">Myotis lucifugus</name>
    <name type="common">Little brown bat</name>
    <dbReference type="NCBI Taxonomy" id="59463"/>
    <lineage>
        <taxon>Eukaryota</taxon>
        <taxon>Metazoa</taxon>
        <taxon>Chordata</taxon>
        <taxon>Craniata</taxon>
        <taxon>Vertebrata</taxon>
        <taxon>Euteleostomi</taxon>
        <taxon>Mammalia</taxon>
        <taxon>Eutheria</taxon>
        <taxon>Laurasiatheria</taxon>
        <taxon>Chiroptera</taxon>
        <taxon>Yangochiroptera</taxon>
        <taxon>Vespertilionidae</taxon>
        <taxon>Myotis</taxon>
    </lineage>
</organism>
<evidence type="ECO:0000256" key="4">
    <source>
        <dbReference type="ARBA" id="ARBA00022448"/>
    </source>
</evidence>
<evidence type="ECO:0000256" key="8">
    <source>
        <dbReference type="ARBA" id="ARBA00022843"/>
    </source>
</evidence>
<dbReference type="STRING" id="59463.ENSMLUP00000020156"/>
<dbReference type="Pfam" id="PF00514">
    <property type="entry name" value="Arm"/>
    <property type="match status" value="7"/>
</dbReference>
<sequence length="529" mass="57717">MSTKENAHLPAARLNRFKNKGKDSTEMRRRRIEVHVELRKAKKDDQMLKRRNVSSFPDDATSPLQEHGNDQGTANWSVEDIVQGINSNNLGSQFQATQAARKLLSRGKQPPLDNIIRAGLIPNFVSFLGRADCSPIQFESAWALTNIASGTSEQTKAVVDGGAIPAFISLLASPHAHIREQAVWALGNIAGDGPVFRDLVIQYGAVDPLLALLAVPDMSSLACGHLRNLTWTLLNLCRNKNPVPPLDAVEKILPTLVRLLHHDDPKVLANICWAISYLTQGPNVRIEMVVKTGVVPQLVKLLGATESPIVTPALRAIGNIVAGTDEQMQVVIDAGALAIFPSLLTNSKTNIQKEATWTMSNITAGRQDQIQQVVDHGLVPFLIGVLAKANFKTQKEAVWAVANYTHGGTVEQIVYLVHCGIIEPLTNLLTAKDTNIILAILEAISNIFQAAEGLGETEKLRIMIEECGGLDKIEALQNHENESVYKASLNLIGNYFSAEEEEDQNVVPETTSEGYTFQVQDGTPGTFNF</sequence>
<evidence type="ECO:0000256" key="12">
    <source>
        <dbReference type="ARBA" id="ARBA00054240"/>
    </source>
</evidence>
<dbReference type="FunFam" id="1.25.10.10:FF:000009">
    <property type="entry name" value="Importin subunit alpha"/>
    <property type="match status" value="1"/>
</dbReference>
<dbReference type="Ensembl" id="ENSMLUT00000028704.1">
    <property type="protein sequence ID" value="ENSMLUP00000020156.1"/>
    <property type="gene ID" value="ENSMLUG00000026246.1"/>
</dbReference>
<keyword evidence="7" id="KW-0677">Repeat</keyword>
<dbReference type="Gene3D" id="1.20.5.690">
    <property type="entry name" value="Importin-alpha, importin-beta-binding domain"/>
    <property type="match status" value="1"/>
</dbReference>
<dbReference type="Proteomes" id="UP000001074">
    <property type="component" value="Unassembled WGS sequence"/>
</dbReference>
<evidence type="ECO:0000256" key="11">
    <source>
        <dbReference type="ARBA" id="ARBA00023242"/>
    </source>
</evidence>
<evidence type="ECO:0000256" key="13">
    <source>
        <dbReference type="PIRNR" id="PIRNR005673"/>
    </source>
</evidence>
<evidence type="ECO:0000256" key="5">
    <source>
        <dbReference type="ARBA" id="ARBA00022490"/>
    </source>
</evidence>
<keyword evidence="4 13" id="KW-0813">Transport</keyword>
<dbReference type="GO" id="GO:0006606">
    <property type="term" value="P:protein import into nucleus"/>
    <property type="evidence" value="ECO:0007669"/>
    <property type="project" value="InterPro"/>
</dbReference>
<feature type="repeat" description="ARM" evidence="14">
    <location>
        <begin position="293"/>
        <end position="335"/>
    </location>
</feature>